<protein>
    <submittedName>
        <fullName evidence="1">Uncharacterized protein</fullName>
    </submittedName>
</protein>
<dbReference type="Proteomes" id="UP000011841">
    <property type="component" value="Chromosome"/>
</dbReference>
<dbReference type="AlphaFoldDB" id="M4ZHB4"/>
<dbReference type="eggNOG" id="ENOG5031853">
    <property type="taxonomic scope" value="Bacteria"/>
</dbReference>
<reference evidence="1 2" key="1">
    <citation type="journal article" date="2013" name="Appl. Environ. Microbiol.">
        <title>Genome analysis suggests that the soil oligotrophic bacterium Agromonas oligotrophica (Bradyrhizobium oligotrophicum) is a nitrogen-fixing symbiont of Aeschynomene indica.</title>
        <authorList>
            <person name="Okubo T."/>
            <person name="Fukushima S."/>
            <person name="Itakura M."/>
            <person name="Oshima K."/>
            <person name="Longtonglang A."/>
            <person name="Teaumroong N."/>
            <person name="Mitsui H."/>
            <person name="Hattori M."/>
            <person name="Hattori R."/>
            <person name="Hattori T."/>
            <person name="Minamisawa K."/>
        </authorList>
    </citation>
    <scope>NUCLEOTIDE SEQUENCE [LARGE SCALE GENOMIC DNA]</scope>
    <source>
        <strain evidence="1 2">S58</strain>
    </source>
</reference>
<accession>M4ZHB4</accession>
<keyword evidence="2" id="KW-1185">Reference proteome</keyword>
<dbReference type="OrthoDB" id="8255611at2"/>
<gene>
    <name evidence="1" type="ORF">S58_70110</name>
</gene>
<dbReference type="GeneID" id="301820678"/>
<dbReference type="RefSeq" id="WP_015670050.1">
    <property type="nucleotide sequence ID" value="NC_020453.1"/>
</dbReference>
<sequence length="62" mass="7196">MSERRPKATVLEANKAFKPAEPARTDYEKAQNAFDQNRERLKAERLAREAAVRDRKQPEKLA</sequence>
<name>M4ZHB4_9BRAD</name>
<organism evidence="1 2">
    <name type="scientific">Bradyrhizobium oligotrophicum S58</name>
    <dbReference type="NCBI Taxonomy" id="1245469"/>
    <lineage>
        <taxon>Bacteria</taxon>
        <taxon>Pseudomonadati</taxon>
        <taxon>Pseudomonadota</taxon>
        <taxon>Alphaproteobacteria</taxon>
        <taxon>Hyphomicrobiales</taxon>
        <taxon>Nitrobacteraceae</taxon>
        <taxon>Bradyrhizobium</taxon>
    </lineage>
</organism>
<dbReference type="EMBL" id="AP012603">
    <property type="protein sequence ID" value="BAM92976.1"/>
    <property type="molecule type" value="Genomic_DNA"/>
</dbReference>
<dbReference type="PATRIC" id="fig|1245469.3.peg.7166"/>
<evidence type="ECO:0000313" key="1">
    <source>
        <dbReference type="EMBL" id="BAM92976.1"/>
    </source>
</evidence>
<evidence type="ECO:0000313" key="2">
    <source>
        <dbReference type="Proteomes" id="UP000011841"/>
    </source>
</evidence>
<dbReference type="KEGG" id="aol:S58_70110"/>
<dbReference type="HOGENOM" id="CLU_2895175_0_0_5"/>
<proteinExistence type="predicted"/>